<evidence type="ECO:0000313" key="4">
    <source>
        <dbReference type="Proteomes" id="UP000831768"/>
    </source>
</evidence>
<reference evidence="3" key="1">
    <citation type="submission" date="2022-04" db="EMBL/GenBank/DDBJ databases">
        <title>Halocatena sp. nov., isolated from a salt lake.</title>
        <authorList>
            <person name="Cui H.-L."/>
        </authorList>
    </citation>
    <scope>NUCLEOTIDE SEQUENCE</scope>
    <source>
        <strain evidence="3">AD-1</strain>
    </source>
</reference>
<feature type="compositionally biased region" description="Basic and acidic residues" evidence="1">
    <location>
        <begin position="168"/>
        <end position="189"/>
    </location>
</feature>
<dbReference type="KEGG" id="haad:MW046_01400"/>
<organism evidence="3 4">
    <name type="scientific">Halocatena salina</name>
    <dbReference type="NCBI Taxonomy" id="2934340"/>
    <lineage>
        <taxon>Archaea</taxon>
        <taxon>Methanobacteriati</taxon>
        <taxon>Methanobacteriota</taxon>
        <taxon>Stenosarchaea group</taxon>
        <taxon>Halobacteria</taxon>
        <taxon>Halobacteriales</taxon>
        <taxon>Natronomonadaceae</taxon>
        <taxon>Halocatena</taxon>
    </lineage>
</organism>
<dbReference type="RefSeq" id="WP_247993788.1">
    <property type="nucleotide sequence ID" value="NZ_CP096019.1"/>
</dbReference>
<evidence type="ECO:0000256" key="2">
    <source>
        <dbReference type="SAM" id="Phobius"/>
    </source>
</evidence>
<feature type="transmembrane region" description="Helical" evidence="2">
    <location>
        <begin position="52"/>
        <end position="71"/>
    </location>
</feature>
<dbReference type="AlphaFoldDB" id="A0A8U0A3U4"/>
<feature type="region of interest" description="Disordered" evidence="1">
    <location>
        <begin position="136"/>
        <end position="189"/>
    </location>
</feature>
<evidence type="ECO:0000313" key="3">
    <source>
        <dbReference type="EMBL" id="UPM43118.1"/>
    </source>
</evidence>
<keyword evidence="2" id="KW-0472">Membrane</keyword>
<dbReference type="Proteomes" id="UP000831768">
    <property type="component" value="Chromosome"/>
</dbReference>
<feature type="compositionally biased region" description="Polar residues" evidence="1">
    <location>
        <begin position="151"/>
        <end position="164"/>
    </location>
</feature>
<dbReference type="EMBL" id="CP096019">
    <property type="protein sequence ID" value="UPM43118.1"/>
    <property type="molecule type" value="Genomic_DNA"/>
</dbReference>
<accession>A0A8U0A3U4</accession>
<keyword evidence="2" id="KW-1133">Transmembrane helix</keyword>
<keyword evidence="2" id="KW-0812">Transmembrane</keyword>
<keyword evidence="4" id="KW-1185">Reference proteome</keyword>
<name>A0A8U0A3U4_9EURY</name>
<dbReference type="GeneID" id="71926661"/>
<proteinExistence type="predicted"/>
<gene>
    <name evidence="3" type="ORF">MW046_01400</name>
</gene>
<protein>
    <submittedName>
        <fullName evidence="3">Uncharacterized protein</fullName>
    </submittedName>
</protein>
<feature type="transmembrane region" description="Helical" evidence="2">
    <location>
        <begin position="22"/>
        <end position="40"/>
    </location>
</feature>
<evidence type="ECO:0000256" key="1">
    <source>
        <dbReference type="SAM" id="MobiDB-lite"/>
    </source>
</evidence>
<feature type="transmembrane region" description="Helical" evidence="2">
    <location>
        <begin position="91"/>
        <end position="111"/>
    </location>
</feature>
<sequence length="189" mass="20724">MSVIALLGGCLLLTGSVGRYRLFSYVAAVFIVAVLGTASLERNDSELDLAPYSRLVLGLGTIFFIGLTGIWSSWHPGTTDYTYLLGLPTSTMTYVVFLWLLPILGAVYYALVFPSIGSDQIVDDIIRDSRRAQRTAQYPLVPSRSEADGEGSSSRTTLESSTAPSGRRARETSREETDRNESETADRKR</sequence>